<reference evidence="3" key="1">
    <citation type="submission" date="2016-10" db="EMBL/GenBank/DDBJ databases">
        <authorList>
            <person name="Varghese N."/>
            <person name="Submissions S."/>
        </authorList>
    </citation>
    <scope>NUCLEOTIDE SEQUENCE [LARGE SCALE GENOMIC DNA]</scope>
    <source>
        <strain evidence="3">XBD1002</strain>
    </source>
</reference>
<protein>
    <recommendedName>
        <fullName evidence="4">Major surface protein</fullName>
    </recommendedName>
</protein>
<feature type="signal peptide" evidence="1">
    <location>
        <begin position="1"/>
        <end position="19"/>
    </location>
</feature>
<keyword evidence="3" id="KW-1185">Reference proteome</keyword>
<evidence type="ECO:0000313" key="2">
    <source>
        <dbReference type="EMBL" id="SFJ04258.1"/>
    </source>
</evidence>
<dbReference type="Proteomes" id="UP000182737">
    <property type="component" value="Unassembled WGS sequence"/>
</dbReference>
<keyword evidence="1" id="KW-0732">Signal</keyword>
<dbReference type="EMBL" id="FORI01000012">
    <property type="protein sequence ID" value="SFJ04258.1"/>
    <property type="molecule type" value="Genomic_DNA"/>
</dbReference>
<organism evidence="2 3">
    <name type="scientific">Treponema bryantii</name>
    <dbReference type="NCBI Taxonomy" id="163"/>
    <lineage>
        <taxon>Bacteria</taxon>
        <taxon>Pseudomonadati</taxon>
        <taxon>Spirochaetota</taxon>
        <taxon>Spirochaetia</taxon>
        <taxon>Spirochaetales</taxon>
        <taxon>Treponemataceae</taxon>
        <taxon>Treponema</taxon>
    </lineage>
</organism>
<evidence type="ECO:0000313" key="3">
    <source>
        <dbReference type="Proteomes" id="UP000182737"/>
    </source>
</evidence>
<dbReference type="OrthoDB" id="358024at2"/>
<dbReference type="RefSeq" id="WP_074933438.1">
    <property type="nucleotide sequence ID" value="NZ_FORI01000012.1"/>
</dbReference>
<name>A0A1I3N4Q1_9SPIR</name>
<evidence type="ECO:0000256" key="1">
    <source>
        <dbReference type="SAM" id="SignalP"/>
    </source>
</evidence>
<dbReference type="AlphaFoldDB" id="A0A1I3N4Q1"/>
<gene>
    <name evidence="2" type="ORF">SAMN04487775_11234</name>
</gene>
<proteinExistence type="predicted"/>
<accession>A0A1I3N4Q1</accession>
<feature type="chain" id="PRO_5010180331" description="Major surface protein" evidence="1">
    <location>
        <begin position="20"/>
        <end position="571"/>
    </location>
</feature>
<evidence type="ECO:0008006" key="4">
    <source>
        <dbReference type="Google" id="ProtNLM"/>
    </source>
</evidence>
<sequence length="571" mass="60312">MKKIVALGAAAALVGGLFAAEPASNPSVVEFTGNASVEWGVDLDAGQTGFKNSEDASFKMKLFDTGDKSTSGDGVWAELKIKVEEDDGVGPNGVSKGAFKGKNAVVDTAKLHFGDFYIGIRSGDTTTGTYKFDGAIRSADNDNAKWLSDVGPDGYTQGIVAGYGNNNFGIDVDFRSNPDGDNRYTSDYAIAAEAKLKDSNELVEGLFVDLGGSVNISKERWESVELADVANEAVKKSKYTFDLTEYGAPATATATVNKYNKIGYSFNAGYKLKIDDKNWLKPAVGLTGTYETAAGEWAYGGAKGDVSGTANSNKLVAGVMFGWGSADGNAGVYYLDGGPAEKACPGVSVVAKIPLAEKMAYSASMAGFSMSGSGTSYDKVKVLFTPAFCTKGELIEGLSVAAYSEMAILNGEEKSEGTDNKTTYAGAKDKNDTFALALAAGVKYDIKADDITVTPQVGIRFANTAYVDNEINGYDPLSKNKVFDGLGKQKKADSGERAALDVNADGFFNLKAGVNVSGLINNTSFYGVYESANLLNKTDYSVYKASYDAEKDAKFYNVKLGTFNVGCKISF</sequence>